<protein>
    <recommendedName>
        <fullName evidence="6">Formate--tetrahydrofolate ligase</fullName>
        <ecNumber evidence="6">6.3.4.3</ecNumber>
    </recommendedName>
    <alternativeName>
        <fullName evidence="6">Formyltetrahydrofolate synthetase</fullName>
        <shortName evidence="6">FHS</shortName>
        <shortName evidence="6">FTHFS</shortName>
    </alternativeName>
</protein>
<dbReference type="GO" id="GO:0035999">
    <property type="term" value="P:tetrahydrofolate interconversion"/>
    <property type="evidence" value="ECO:0007669"/>
    <property type="project" value="UniProtKB-UniRule"/>
</dbReference>
<dbReference type="EC" id="6.3.4.3" evidence="6"/>
<dbReference type="UniPathway" id="UPA00193"/>
<dbReference type="InterPro" id="IPR027417">
    <property type="entry name" value="P-loop_NTPase"/>
</dbReference>
<proteinExistence type="inferred from homology"/>
<organism evidence="7 8">
    <name type="scientific">Helcococcus ovis</name>
    <dbReference type="NCBI Taxonomy" id="72026"/>
    <lineage>
        <taxon>Bacteria</taxon>
        <taxon>Bacillati</taxon>
        <taxon>Bacillota</taxon>
        <taxon>Tissierellia</taxon>
        <taxon>Tissierellales</taxon>
        <taxon>Peptoniphilaceae</taxon>
        <taxon>Helcococcus</taxon>
    </lineage>
</organism>
<dbReference type="Gene3D" id="3.40.50.300">
    <property type="entry name" value="P-loop containing nucleotide triphosphate hydrolases"/>
    <property type="match status" value="1"/>
</dbReference>
<keyword evidence="8" id="KW-1185">Reference proteome</keyword>
<evidence type="ECO:0000256" key="5">
    <source>
        <dbReference type="ARBA" id="ARBA00022840"/>
    </source>
</evidence>
<dbReference type="AlphaFoldDB" id="A0A4R9C4D0"/>
<dbReference type="HAMAP" id="MF_01543">
    <property type="entry name" value="FTHFS"/>
    <property type="match status" value="1"/>
</dbReference>
<dbReference type="NCBIfam" id="NF010030">
    <property type="entry name" value="PRK13505.1"/>
    <property type="match status" value="1"/>
</dbReference>
<keyword evidence="3 6" id="KW-0436">Ligase</keyword>
<comment type="pathway">
    <text evidence="1 6">One-carbon metabolism; tetrahydrofolate interconversion.</text>
</comment>
<comment type="caution">
    <text evidence="7">The sequence shown here is derived from an EMBL/GenBank/DDBJ whole genome shotgun (WGS) entry which is preliminary data.</text>
</comment>
<evidence type="ECO:0000256" key="3">
    <source>
        <dbReference type="ARBA" id="ARBA00022598"/>
    </source>
</evidence>
<keyword evidence="4 6" id="KW-0547">Nucleotide-binding</keyword>
<dbReference type="RefSeq" id="WP_134744288.1">
    <property type="nucleotide sequence ID" value="NZ_JBFNFK010000015.1"/>
</dbReference>
<accession>A0A4R9C4D0</accession>
<dbReference type="FunFam" id="3.10.410.10:FF:000001">
    <property type="entry name" value="Putative formate--tetrahydrofolate ligase"/>
    <property type="match status" value="1"/>
</dbReference>
<evidence type="ECO:0000313" key="7">
    <source>
        <dbReference type="EMBL" id="TFF67480.1"/>
    </source>
</evidence>
<keyword evidence="5 6" id="KW-0067">ATP-binding</keyword>
<dbReference type="InterPro" id="IPR000559">
    <property type="entry name" value="Formate_THF_ligase"/>
</dbReference>
<dbReference type="Proteomes" id="UP000297454">
    <property type="component" value="Unassembled WGS sequence"/>
</dbReference>
<dbReference type="SUPFAM" id="SSF52540">
    <property type="entry name" value="P-loop containing nucleoside triphosphate hydrolases"/>
    <property type="match status" value="1"/>
</dbReference>
<comment type="similarity">
    <text evidence="6">Belongs to the formate--tetrahydrofolate ligase family.</text>
</comment>
<evidence type="ECO:0000313" key="8">
    <source>
        <dbReference type="Proteomes" id="UP000297454"/>
    </source>
</evidence>
<reference evidence="7 8" key="1">
    <citation type="submission" date="2019-01" db="EMBL/GenBank/DDBJ databases">
        <title>Draft Genome Sequences of Helcococcus ovis Strains Isolated from the Uterus and Vagina of Dairy Cows with Metritis.</title>
        <authorList>
            <person name="Cunha F."/>
            <person name="Jeon S.J."/>
            <person name="Kutzer P."/>
            <person name="Galvao K.N."/>
        </authorList>
    </citation>
    <scope>NUCLEOTIDE SEQUENCE [LARGE SCALE GENOMIC DNA]</scope>
    <source>
        <strain evidence="7 8">KG-37</strain>
    </source>
</reference>
<dbReference type="GO" id="GO:0004329">
    <property type="term" value="F:formate-tetrahydrofolate ligase activity"/>
    <property type="evidence" value="ECO:0007669"/>
    <property type="project" value="UniProtKB-UniRule"/>
</dbReference>
<feature type="binding site" evidence="6">
    <location>
        <begin position="61"/>
        <end position="68"/>
    </location>
    <ligand>
        <name>ATP</name>
        <dbReference type="ChEBI" id="CHEBI:30616"/>
    </ligand>
</feature>
<keyword evidence="2 6" id="KW-0554">One-carbon metabolism</keyword>
<evidence type="ECO:0000256" key="2">
    <source>
        <dbReference type="ARBA" id="ARBA00022563"/>
    </source>
</evidence>
<name>A0A4R9C4D0_9FIRM</name>
<comment type="catalytic activity">
    <reaction evidence="6">
        <text>(6S)-5,6,7,8-tetrahydrofolate + formate + ATP = (6R)-10-formyltetrahydrofolate + ADP + phosphate</text>
        <dbReference type="Rhea" id="RHEA:20221"/>
        <dbReference type="ChEBI" id="CHEBI:15740"/>
        <dbReference type="ChEBI" id="CHEBI:30616"/>
        <dbReference type="ChEBI" id="CHEBI:43474"/>
        <dbReference type="ChEBI" id="CHEBI:57453"/>
        <dbReference type="ChEBI" id="CHEBI:195366"/>
        <dbReference type="ChEBI" id="CHEBI:456216"/>
        <dbReference type="EC" id="6.3.4.3"/>
    </reaction>
</comment>
<evidence type="ECO:0000256" key="6">
    <source>
        <dbReference type="HAMAP-Rule" id="MF_01543"/>
    </source>
</evidence>
<evidence type="ECO:0000256" key="4">
    <source>
        <dbReference type="ARBA" id="ARBA00022741"/>
    </source>
</evidence>
<evidence type="ECO:0000256" key="1">
    <source>
        <dbReference type="ARBA" id="ARBA00004777"/>
    </source>
</evidence>
<dbReference type="Pfam" id="PF01268">
    <property type="entry name" value="FTHFS"/>
    <property type="match status" value="1"/>
</dbReference>
<dbReference type="EMBL" id="SCFR01000002">
    <property type="protein sequence ID" value="TFF67480.1"/>
    <property type="molecule type" value="Genomic_DNA"/>
</dbReference>
<dbReference type="GO" id="GO:0005524">
    <property type="term" value="F:ATP binding"/>
    <property type="evidence" value="ECO:0007669"/>
    <property type="project" value="UniProtKB-UniRule"/>
</dbReference>
<dbReference type="Gene3D" id="3.30.1510.10">
    <property type="entry name" value="Domain 2, N(10)-formyltetrahydrofolate synthetase"/>
    <property type="match status" value="1"/>
</dbReference>
<sequence>MKTDYEISLEANKKNIEKVASKINISQKDLNKYGEYKAKVNIPSFDNLSENLILVTSINPTSTGEGKSTVTVGLCDGMNLIGKKTSVALREPSLGPVLGRKGGATGGGYAQVVPMDEINLHFTGDFHAITSAHNAIMALINNHIFQGNKLNFDKIDFNYVMDMNERALRSVEIYSNGKLSSPKSSSFDITVASEIMAILCLSENIFDLKKRVSNIILGYTRESKPIYLRELKIEGVIVALLKDAIRPNLVQTLENNPAFIHGGPFANIAHGCNSVIATKTALKYSDYVITEAGFGADLGAEKFFNIKCRSAKLKPKAVVIVATIKAIKLHGGVLEKDLAQENLEALKIGIKNLEKHVENIRKFNLPIVIALNEFTTDTDREKEFLLKWAKSHDVEISLTQVWSKGGEGAIDLSKKLVNLIEKNNKEFNLLYKDEDLIEDKINIIAKQVYGATSVKFTDSAREKLKLINDLGYSNLPVCMAKTPNSLSDNPKLLGRPENFQITISDLKINSGAGFIVAYLNKVLTMPGLPKIPNAISIDIDENENIINLF</sequence>
<dbReference type="Gene3D" id="3.10.410.10">
    <property type="entry name" value="Formyltetrahydrofolate synthetase, domain 3"/>
    <property type="match status" value="1"/>
</dbReference>
<gene>
    <name evidence="6" type="primary">fhs</name>
    <name evidence="7" type="ORF">EQF91_00750</name>
</gene>
<dbReference type="CDD" id="cd00477">
    <property type="entry name" value="FTHFS"/>
    <property type="match status" value="1"/>
</dbReference>